<gene>
    <name evidence="5" type="primary">ngap</name>
    <name evidence="5" type="ORF">DFA_05512</name>
</gene>
<dbReference type="GO" id="GO:0030334">
    <property type="term" value="P:regulation of cell migration"/>
    <property type="evidence" value="ECO:0007669"/>
    <property type="project" value="EnsemblProtists"/>
</dbReference>
<evidence type="ECO:0000256" key="1">
    <source>
        <dbReference type="ARBA" id="ARBA00022468"/>
    </source>
</evidence>
<sequence length="765" mass="86003">MSESILEVAPIQITVGPSTTREEHHVIYKQVDAAEQLQQQQAIDDSKRVSNTYVSPPSSPSQESIRSLKTKDCNVIIKVFEARALPEARTRKKDPKNNKSFKRAQSLLSEISSPNLMTFSDTTDPFCLVQIDKQRQRTRTIPKKLNPFWCEEFTMEVVDVNTDKIFVTVIDEKKYTNDDHIGKLMIPLNTLKDQKEREMWFPLQSPLSTKKVPQVQILFTFKPISLTDPNTPGLLCWKMMCGRNLGGSSNVVGQDNNTPFVNWSVRSKKGETIIEEENISWYTAVVKGVERELTESIDCVQFTLWKYEAKQSLLETAPLSARSRSTSGVITDSSQQQLTKSPELKSRSHSSAANNPPERLLTSALSQSSIQTTSGSSSMSSGTAPILSQSTSQPTLSTNTAAAAPNHHHLIPLPKNQSERFGDVRLKLKYTEEVVLPLESYQPLLSHLQQEDMSAVHILGNITKQREAVANNLIRVFEKTGHCLSLLKSLTEHEIDTTDNPDIIFRGNSLATKSVDLYMKLIGLPYLANTIGPLIKKIYVSKKSCEIDPTKLEKGEDAKKNAKNLLSWVKKMVSAILASADQCPGPLREIFLAIQTKVKQRYAVDHITQYTAVSGFIFLRFFCPSILAPKLFDLMPDHPGIKTTRSLILIAKTLQNLANLVELGVDYKEDFMRDMNRYVMDNMDGMKTFINSLATVPATCPPGQLLNPINLEKELACLYRHLIKQKDEMLSDVRERNNPTEIQSMLVLDTILEKLEKQVQYASTL</sequence>
<name>F4PLF8_CACFS</name>
<dbReference type="GO" id="GO:0030833">
    <property type="term" value="P:regulation of actin filament polymerization"/>
    <property type="evidence" value="ECO:0007669"/>
    <property type="project" value="EnsemblProtists"/>
</dbReference>
<dbReference type="InterPro" id="IPR008936">
    <property type="entry name" value="Rho_GTPase_activation_prot"/>
</dbReference>
<dbReference type="Proteomes" id="UP000007797">
    <property type="component" value="Unassembled WGS sequence"/>
</dbReference>
<dbReference type="InterPro" id="IPR001936">
    <property type="entry name" value="RasGAP_dom"/>
</dbReference>
<reference evidence="6" key="1">
    <citation type="journal article" date="2011" name="Genome Res.">
        <title>Phylogeny-wide analysis of social amoeba genomes highlights ancient origins for complex intercellular communication.</title>
        <authorList>
            <person name="Heidel A.J."/>
            <person name="Lawal H.M."/>
            <person name="Felder M."/>
            <person name="Schilde C."/>
            <person name="Helps N.R."/>
            <person name="Tunggal B."/>
            <person name="Rivero F."/>
            <person name="John U."/>
            <person name="Schleicher M."/>
            <person name="Eichinger L."/>
            <person name="Platzer M."/>
            <person name="Noegel A.A."/>
            <person name="Schaap P."/>
            <person name="Gloeckner G."/>
        </authorList>
    </citation>
    <scope>NUCLEOTIDE SEQUENCE [LARGE SCALE GENOMIC DNA]</scope>
    <source>
        <strain evidence="6">SH3</strain>
    </source>
</reference>
<dbReference type="CDD" id="cd00030">
    <property type="entry name" value="C2"/>
    <property type="match status" value="1"/>
</dbReference>
<dbReference type="EMBL" id="GL883008">
    <property type="protein sequence ID" value="EGG23380.1"/>
    <property type="molecule type" value="Genomic_DNA"/>
</dbReference>
<feature type="domain" description="Ras-GAP" evidence="4">
    <location>
        <begin position="465"/>
        <end position="659"/>
    </location>
</feature>
<dbReference type="InterPro" id="IPR039360">
    <property type="entry name" value="Ras_GTPase"/>
</dbReference>
<dbReference type="GO" id="GO:0031256">
    <property type="term" value="C:leading edge membrane"/>
    <property type="evidence" value="ECO:0007669"/>
    <property type="project" value="EnsemblProtists"/>
</dbReference>
<dbReference type="STRING" id="1054147.F4PLF8"/>
<accession>F4PLF8</accession>
<dbReference type="SMART" id="SM00239">
    <property type="entry name" value="C2"/>
    <property type="match status" value="1"/>
</dbReference>
<keyword evidence="6" id="KW-1185">Reference proteome</keyword>
<dbReference type="AlphaFoldDB" id="F4PLF8"/>
<dbReference type="Gene3D" id="1.10.506.10">
    <property type="entry name" value="GTPase Activation - p120gap, domain 1"/>
    <property type="match status" value="2"/>
</dbReference>
<feature type="domain" description="C2" evidence="3">
    <location>
        <begin position="56"/>
        <end position="201"/>
    </location>
</feature>
<dbReference type="GeneID" id="14875342"/>
<dbReference type="SUPFAM" id="SSF49562">
    <property type="entry name" value="C2 domain (Calcium/lipid-binding domain, CaLB)"/>
    <property type="match status" value="1"/>
</dbReference>
<dbReference type="RefSeq" id="XP_004361231.1">
    <property type="nucleotide sequence ID" value="XM_004361174.1"/>
</dbReference>
<dbReference type="Gene3D" id="2.60.40.150">
    <property type="entry name" value="C2 domain"/>
    <property type="match status" value="1"/>
</dbReference>
<dbReference type="GO" id="GO:1905301">
    <property type="term" value="P:regulation of macropinocytosis"/>
    <property type="evidence" value="ECO:0007669"/>
    <property type="project" value="EnsemblProtists"/>
</dbReference>
<dbReference type="PANTHER" id="PTHR10194">
    <property type="entry name" value="RAS GTPASE-ACTIVATING PROTEINS"/>
    <property type="match status" value="1"/>
</dbReference>
<keyword evidence="1" id="KW-0343">GTPase activation</keyword>
<evidence type="ECO:0000259" key="4">
    <source>
        <dbReference type="PROSITE" id="PS50018"/>
    </source>
</evidence>
<feature type="region of interest" description="Disordered" evidence="2">
    <location>
        <begin position="43"/>
        <end position="66"/>
    </location>
</feature>
<feature type="compositionally biased region" description="Low complexity" evidence="2">
    <location>
        <begin position="366"/>
        <end position="400"/>
    </location>
</feature>
<dbReference type="SMART" id="SM00323">
    <property type="entry name" value="RasGAP"/>
    <property type="match status" value="1"/>
</dbReference>
<dbReference type="InterPro" id="IPR000008">
    <property type="entry name" value="C2_dom"/>
</dbReference>
<protein>
    <submittedName>
        <fullName evidence="5">RasGTPase-activating protein</fullName>
    </submittedName>
</protein>
<dbReference type="Pfam" id="PF00168">
    <property type="entry name" value="C2"/>
    <property type="match status" value="1"/>
</dbReference>
<feature type="compositionally biased region" description="Polar residues" evidence="2">
    <location>
        <begin position="324"/>
        <end position="340"/>
    </location>
</feature>
<feature type="compositionally biased region" description="Polar residues" evidence="2">
    <location>
        <begin position="49"/>
        <end position="66"/>
    </location>
</feature>
<evidence type="ECO:0000256" key="2">
    <source>
        <dbReference type="SAM" id="MobiDB-lite"/>
    </source>
</evidence>
<evidence type="ECO:0000313" key="6">
    <source>
        <dbReference type="Proteomes" id="UP000007797"/>
    </source>
</evidence>
<feature type="region of interest" description="Disordered" evidence="2">
    <location>
        <begin position="324"/>
        <end position="400"/>
    </location>
</feature>
<dbReference type="GO" id="GO:0005829">
    <property type="term" value="C:cytosol"/>
    <property type="evidence" value="ECO:0007669"/>
    <property type="project" value="EnsemblProtists"/>
</dbReference>
<dbReference type="GO" id="GO:0005543">
    <property type="term" value="F:phospholipid binding"/>
    <property type="evidence" value="ECO:0007669"/>
    <property type="project" value="EnsemblProtists"/>
</dbReference>
<evidence type="ECO:0000259" key="3">
    <source>
        <dbReference type="PROSITE" id="PS50004"/>
    </source>
</evidence>
<dbReference type="PROSITE" id="PS50004">
    <property type="entry name" value="C2"/>
    <property type="match status" value="1"/>
</dbReference>
<dbReference type="OMA" id="LMPDHPG"/>
<dbReference type="GO" id="GO:0046580">
    <property type="term" value="P:negative regulation of Ras protein signal transduction"/>
    <property type="evidence" value="ECO:0007669"/>
    <property type="project" value="EnsemblProtists"/>
</dbReference>
<evidence type="ECO:0000313" key="5">
    <source>
        <dbReference type="EMBL" id="EGG23380.1"/>
    </source>
</evidence>
<dbReference type="InterPro" id="IPR035892">
    <property type="entry name" value="C2_domain_sf"/>
</dbReference>
<dbReference type="PANTHER" id="PTHR10194:SF60">
    <property type="entry name" value="RAS GTPASE-ACTIVATING PROTEIN RASKOL"/>
    <property type="match status" value="1"/>
</dbReference>
<dbReference type="PROSITE" id="PS50018">
    <property type="entry name" value="RAS_GTPASE_ACTIV_2"/>
    <property type="match status" value="1"/>
</dbReference>
<dbReference type="Pfam" id="PF00616">
    <property type="entry name" value="RasGAP"/>
    <property type="match status" value="1"/>
</dbReference>
<dbReference type="SUPFAM" id="SSF48350">
    <property type="entry name" value="GTPase activation domain, GAP"/>
    <property type="match status" value="1"/>
</dbReference>
<dbReference type="GO" id="GO:0008360">
    <property type="term" value="P:regulation of cell shape"/>
    <property type="evidence" value="ECO:0007669"/>
    <property type="project" value="EnsemblProtists"/>
</dbReference>
<organism evidence="5 6">
    <name type="scientific">Cavenderia fasciculata</name>
    <name type="common">Slime mold</name>
    <name type="synonym">Dictyostelium fasciculatum</name>
    <dbReference type="NCBI Taxonomy" id="261658"/>
    <lineage>
        <taxon>Eukaryota</taxon>
        <taxon>Amoebozoa</taxon>
        <taxon>Evosea</taxon>
        <taxon>Eumycetozoa</taxon>
        <taxon>Dictyostelia</taxon>
        <taxon>Acytosteliales</taxon>
        <taxon>Cavenderiaceae</taxon>
        <taxon>Cavenderia</taxon>
    </lineage>
</organism>
<dbReference type="KEGG" id="dfa:DFA_05512"/>
<dbReference type="OrthoDB" id="16242at2759"/>
<dbReference type="GO" id="GO:0051592">
    <property type="term" value="P:response to calcium ion"/>
    <property type="evidence" value="ECO:0007669"/>
    <property type="project" value="EnsemblProtists"/>
</dbReference>
<proteinExistence type="predicted"/>
<dbReference type="GO" id="GO:0005096">
    <property type="term" value="F:GTPase activator activity"/>
    <property type="evidence" value="ECO:0007669"/>
    <property type="project" value="UniProtKB-KW"/>
</dbReference>